<accession>A0A365GVM7</accession>
<protein>
    <submittedName>
        <fullName evidence="1">Uncharacterized protein</fullName>
    </submittedName>
</protein>
<dbReference type="AlphaFoldDB" id="A0A365GVM7"/>
<dbReference type="OrthoDB" id="4396369at2"/>
<evidence type="ECO:0000313" key="1">
    <source>
        <dbReference type="EMBL" id="RAY10808.1"/>
    </source>
</evidence>
<reference evidence="1 2" key="1">
    <citation type="submission" date="2018-06" db="EMBL/GenBank/DDBJ databases">
        <title>Actinomadura craniellae sp. nov. isolated from marine sponge Craniella sp.</title>
        <authorList>
            <person name="Li L."/>
            <person name="Xu Q.H."/>
            <person name="Lin H.W."/>
            <person name="Lu Y.H."/>
        </authorList>
    </citation>
    <scope>NUCLEOTIDE SEQUENCE [LARGE SCALE GENOMIC DNA]</scope>
    <source>
        <strain evidence="1 2">LHW63021</strain>
    </source>
</reference>
<organism evidence="1 2">
    <name type="scientific">Actinomadura craniellae</name>
    <dbReference type="NCBI Taxonomy" id="2231787"/>
    <lineage>
        <taxon>Bacteria</taxon>
        <taxon>Bacillati</taxon>
        <taxon>Actinomycetota</taxon>
        <taxon>Actinomycetes</taxon>
        <taxon>Streptosporangiales</taxon>
        <taxon>Thermomonosporaceae</taxon>
        <taxon>Actinomadura</taxon>
    </lineage>
</organism>
<evidence type="ECO:0000313" key="2">
    <source>
        <dbReference type="Proteomes" id="UP000251891"/>
    </source>
</evidence>
<comment type="caution">
    <text evidence="1">The sequence shown here is derived from an EMBL/GenBank/DDBJ whole genome shotgun (WGS) entry which is preliminary data.</text>
</comment>
<keyword evidence="2" id="KW-1185">Reference proteome</keyword>
<name>A0A365GVM7_9ACTN</name>
<sequence length="139" mass="15204">MAVIDFAKTSFPDGAGWHLQIGDNLDAAAMGALLLLVNERNKPAATAFQNASAPRQVDRLVLSAVYGDVARVMIEHALRKDDFVDGHPFPEETLGATLMALFHRLFPGSSINDVRLRLEHSPALFTSDLQAAVKIFEDF</sequence>
<gene>
    <name evidence="1" type="ORF">DPM19_33635</name>
</gene>
<proteinExistence type="predicted"/>
<dbReference type="EMBL" id="QLYX01000025">
    <property type="protein sequence ID" value="RAY10808.1"/>
    <property type="molecule type" value="Genomic_DNA"/>
</dbReference>
<dbReference type="Proteomes" id="UP000251891">
    <property type="component" value="Unassembled WGS sequence"/>
</dbReference>